<keyword evidence="1" id="KW-0812">Transmembrane</keyword>
<sequence length="655" mass="71153">MQPARASVTVAAAVLFLGLGAPCGASAGLRFRGAAGAGGEAPERVVAVREVEFSLRSALEALLRGGQSSAAARLARIEASVWQTFQALPKNSAGRLAPRAVRYLVHGYFAREHGWLVKGLEPHGMQANMSEVHEVGILRDRAPALVETLLEARQMDRGLSLDDVVVMAAALERLIFGESLKLLETAYALNDLSADSPAAEEELHEVLRSYLLIFQMGVRGNLSDARRHQAAKRKLAQLGGSWLTLVEFEEDAVLNYGFANRHRTSPFAPPRYTFEAAAHIVEDLAQAYGKWQNAECRQMKEELIGLDINGDGRVPLSKFYAQPETASYHFTESRDYLRAIGALDETVGANPRVRIANYMLGPSNCIASSSYYSVCCLSECEALMNELEEKVQAPTARAGRLLDIVANLTSSSYAPEAPRQLPEDLKGKMRAIGERHGGAVPLHGRLFAQWMHHAYPRECPFPHEGGSNPLTPDEWMREAGEGQARVSEEEVRKILGTCATTGADGPCGADAGELESAELPWTDAEILLVDVKQLGASPVWAVVVKVCLLLMLLPLAGIYASRRSTSSECSAAVDLELESEAFDDFPAKPSREPTEGSRRWQYFKVLLGLVAVGTALEFLGVLDRFSFGCTMVGGLLLNIVAPLLLRSPKKGKLCV</sequence>
<keyword evidence="1" id="KW-0472">Membrane</keyword>
<feature type="transmembrane region" description="Helical" evidence="1">
    <location>
        <begin position="625"/>
        <end position="645"/>
    </location>
</feature>
<feature type="transmembrane region" description="Helical" evidence="1">
    <location>
        <begin position="539"/>
        <end position="560"/>
    </location>
</feature>
<name>A0A7S1M7Z6_ALECA</name>
<protein>
    <recommendedName>
        <fullName evidence="4">EF-hand domain-containing protein</fullName>
    </recommendedName>
</protein>
<evidence type="ECO:0008006" key="4">
    <source>
        <dbReference type="Google" id="ProtNLM"/>
    </source>
</evidence>
<keyword evidence="2" id="KW-0732">Signal</keyword>
<feature type="signal peptide" evidence="2">
    <location>
        <begin position="1"/>
        <end position="27"/>
    </location>
</feature>
<dbReference type="EMBL" id="HBGE01031179">
    <property type="protein sequence ID" value="CAD9124182.1"/>
    <property type="molecule type" value="Transcribed_RNA"/>
</dbReference>
<dbReference type="AlphaFoldDB" id="A0A7S1M7Z6"/>
<organism evidence="3">
    <name type="scientific">Alexandrium catenella</name>
    <name type="common">Red tide dinoflagellate</name>
    <name type="synonym">Gonyaulax catenella</name>
    <dbReference type="NCBI Taxonomy" id="2925"/>
    <lineage>
        <taxon>Eukaryota</taxon>
        <taxon>Sar</taxon>
        <taxon>Alveolata</taxon>
        <taxon>Dinophyceae</taxon>
        <taxon>Gonyaulacales</taxon>
        <taxon>Pyrocystaceae</taxon>
        <taxon>Alexandrium</taxon>
    </lineage>
</organism>
<gene>
    <name evidence="3" type="ORF">ACAT0790_LOCUS18821</name>
</gene>
<proteinExistence type="predicted"/>
<evidence type="ECO:0000313" key="3">
    <source>
        <dbReference type="EMBL" id="CAD9124182.1"/>
    </source>
</evidence>
<evidence type="ECO:0000256" key="2">
    <source>
        <dbReference type="SAM" id="SignalP"/>
    </source>
</evidence>
<feature type="transmembrane region" description="Helical" evidence="1">
    <location>
        <begin position="601"/>
        <end position="619"/>
    </location>
</feature>
<feature type="chain" id="PRO_5030985122" description="EF-hand domain-containing protein" evidence="2">
    <location>
        <begin position="28"/>
        <end position="655"/>
    </location>
</feature>
<accession>A0A7S1M7Z6</accession>
<evidence type="ECO:0000256" key="1">
    <source>
        <dbReference type="SAM" id="Phobius"/>
    </source>
</evidence>
<keyword evidence="1" id="KW-1133">Transmembrane helix</keyword>
<reference evidence="3" key="1">
    <citation type="submission" date="2021-01" db="EMBL/GenBank/DDBJ databases">
        <authorList>
            <person name="Corre E."/>
            <person name="Pelletier E."/>
            <person name="Niang G."/>
            <person name="Scheremetjew M."/>
            <person name="Finn R."/>
            <person name="Kale V."/>
            <person name="Holt S."/>
            <person name="Cochrane G."/>
            <person name="Meng A."/>
            <person name="Brown T."/>
            <person name="Cohen L."/>
        </authorList>
    </citation>
    <scope>NUCLEOTIDE SEQUENCE</scope>
    <source>
        <strain evidence="3">OF101</strain>
    </source>
</reference>